<evidence type="ECO:0000313" key="1">
    <source>
        <dbReference type="EMBL" id="GBN19460.1"/>
    </source>
</evidence>
<dbReference type="EMBL" id="BGPR01006493">
    <property type="protein sequence ID" value="GBN19460.1"/>
    <property type="molecule type" value="Genomic_DNA"/>
</dbReference>
<comment type="caution">
    <text evidence="1">The sequence shown here is derived from an EMBL/GenBank/DDBJ whole genome shotgun (WGS) entry which is preliminary data.</text>
</comment>
<reference evidence="1 2" key="1">
    <citation type="journal article" date="2019" name="Sci. Rep.">
        <title>Orb-weaving spider Araneus ventricosus genome elucidates the spidroin gene catalogue.</title>
        <authorList>
            <person name="Kono N."/>
            <person name="Nakamura H."/>
            <person name="Ohtoshi R."/>
            <person name="Moran D.A.P."/>
            <person name="Shinohara A."/>
            <person name="Yoshida Y."/>
            <person name="Fujiwara M."/>
            <person name="Mori M."/>
            <person name="Tomita M."/>
            <person name="Arakawa K."/>
        </authorList>
    </citation>
    <scope>NUCLEOTIDE SEQUENCE [LARGE SCALE GENOMIC DNA]</scope>
</reference>
<sequence>MDGVLLAEEEIANELDISHGSNFVLDVFSVYSRNNTKPDNVLKKSSNKPFVWIISNKGFNMVYIGLILKYEVPAEFLGLMIIPLLAPLHGYCLHILRCHLIETCYIKRIVDR</sequence>
<gene>
    <name evidence="1" type="ORF">AVEN_270879_1</name>
</gene>
<protein>
    <submittedName>
        <fullName evidence="1">Uncharacterized protein</fullName>
    </submittedName>
</protein>
<keyword evidence="2" id="KW-1185">Reference proteome</keyword>
<organism evidence="1 2">
    <name type="scientific">Araneus ventricosus</name>
    <name type="common">Orbweaver spider</name>
    <name type="synonym">Epeira ventricosa</name>
    <dbReference type="NCBI Taxonomy" id="182803"/>
    <lineage>
        <taxon>Eukaryota</taxon>
        <taxon>Metazoa</taxon>
        <taxon>Ecdysozoa</taxon>
        <taxon>Arthropoda</taxon>
        <taxon>Chelicerata</taxon>
        <taxon>Arachnida</taxon>
        <taxon>Araneae</taxon>
        <taxon>Araneomorphae</taxon>
        <taxon>Entelegynae</taxon>
        <taxon>Araneoidea</taxon>
        <taxon>Araneidae</taxon>
        <taxon>Araneus</taxon>
    </lineage>
</organism>
<dbReference type="Proteomes" id="UP000499080">
    <property type="component" value="Unassembled WGS sequence"/>
</dbReference>
<name>A0A4Y2LZ76_ARAVE</name>
<dbReference type="AlphaFoldDB" id="A0A4Y2LZ76"/>
<proteinExistence type="predicted"/>
<evidence type="ECO:0000313" key="2">
    <source>
        <dbReference type="Proteomes" id="UP000499080"/>
    </source>
</evidence>
<accession>A0A4Y2LZ76</accession>